<feature type="non-terminal residue" evidence="2">
    <location>
        <position position="1"/>
    </location>
</feature>
<dbReference type="Gene3D" id="3.80.10.10">
    <property type="entry name" value="Ribonuclease Inhibitor"/>
    <property type="match status" value="1"/>
</dbReference>
<dbReference type="Gene3D" id="1.20.1280.50">
    <property type="match status" value="1"/>
</dbReference>
<dbReference type="Pfam" id="PF12937">
    <property type="entry name" value="F-box-like"/>
    <property type="match status" value="1"/>
</dbReference>
<reference evidence="2" key="1">
    <citation type="submission" date="2023-03" db="EMBL/GenBank/DDBJ databases">
        <title>Massive genome expansion in bonnet fungi (Mycena s.s.) driven by repeated elements and novel gene families across ecological guilds.</title>
        <authorList>
            <consortium name="Lawrence Berkeley National Laboratory"/>
            <person name="Harder C.B."/>
            <person name="Miyauchi S."/>
            <person name="Viragh M."/>
            <person name="Kuo A."/>
            <person name="Thoen E."/>
            <person name="Andreopoulos B."/>
            <person name="Lu D."/>
            <person name="Skrede I."/>
            <person name="Drula E."/>
            <person name="Henrissat B."/>
            <person name="Morin E."/>
            <person name="Kohler A."/>
            <person name="Barry K."/>
            <person name="LaButti K."/>
            <person name="Morin E."/>
            <person name="Salamov A."/>
            <person name="Lipzen A."/>
            <person name="Mereny Z."/>
            <person name="Hegedus B."/>
            <person name="Baldrian P."/>
            <person name="Stursova M."/>
            <person name="Weitz H."/>
            <person name="Taylor A."/>
            <person name="Grigoriev I.V."/>
            <person name="Nagy L.G."/>
            <person name="Martin F."/>
            <person name="Kauserud H."/>
        </authorList>
    </citation>
    <scope>NUCLEOTIDE SEQUENCE</scope>
    <source>
        <strain evidence="2">CBHHK182m</strain>
    </source>
</reference>
<organism evidence="2 3">
    <name type="scientific">Mycena metata</name>
    <dbReference type="NCBI Taxonomy" id="1033252"/>
    <lineage>
        <taxon>Eukaryota</taxon>
        <taxon>Fungi</taxon>
        <taxon>Dikarya</taxon>
        <taxon>Basidiomycota</taxon>
        <taxon>Agaricomycotina</taxon>
        <taxon>Agaricomycetes</taxon>
        <taxon>Agaricomycetidae</taxon>
        <taxon>Agaricales</taxon>
        <taxon>Marasmiineae</taxon>
        <taxon>Mycenaceae</taxon>
        <taxon>Mycena</taxon>
    </lineage>
</organism>
<dbReference type="InterPro" id="IPR001810">
    <property type="entry name" value="F-box_dom"/>
</dbReference>
<dbReference type="Proteomes" id="UP001215598">
    <property type="component" value="Unassembled WGS sequence"/>
</dbReference>
<proteinExistence type="predicted"/>
<gene>
    <name evidence="2" type="ORF">B0H16DRAFT_257110</name>
</gene>
<evidence type="ECO:0000259" key="1">
    <source>
        <dbReference type="Pfam" id="PF12937"/>
    </source>
</evidence>
<protein>
    <recommendedName>
        <fullName evidence="1">F-box domain-containing protein</fullName>
    </recommendedName>
</protein>
<evidence type="ECO:0000313" key="3">
    <source>
        <dbReference type="Proteomes" id="UP001215598"/>
    </source>
</evidence>
<dbReference type="InterPro" id="IPR032675">
    <property type="entry name" value="LRR_dom_sf"/>
</dbReference>
<dbReference type="SUPFAM" id="SSF52047">
    <property type="entry name" value="RNI-like"/>
    <property type="match status" value="1"/>
</dbReference>
<keyword evidence="3" id="KW-1185">Reference proteome</keyword>
<name>A0AAD7MPU1_9AGAR</name>
<evidence type="ECO:0000313" key="2">
    <source>
        <dbReference type="EMBL" id="KAJ7727352.1"/>
    </source>
</evidence>
<accession>A0AAD7MPU1</accession>
<sequence length="562" mass="62809">ESEPRPQYIYWVVRGLQNSTQVEGFSTSRSLNTLSPSSARSTLKQTRSEPDTLVFMSIRAALAEQTVKTKGRTDADIRRLAAESELRLASLESQIAELELAESKAALASSSLLQQRDRERITAAVLRHLVSPIRSLPVELLAEIFSLTIDKEADSFRNSHYTWHTRDAYRVSHVCSEWQQIALSTPQLWTGPVKVEPVAYPVAQGTRWTVSGTGPDADGLMLRAWLAHSNPLPVPVRLEGENLREGILAGPRNAFHPLLEELLRVAPRWGFLFLDGSLPPMFYQRLADCRLDSLEEAILAPNYSDDNRNTLSFVGNSPRLRKLNVVTHPSLRMPWAQLTELKLIHGSASLSLDILVQCTSLVTLTLDGNDHLGTGVTLPSLRVFNFTFRFEREARLSQLNLLSAPMLETCSISFKFADGPWTQSAFTAFLLRTPNITDLRLLSCPLTSNDLIATLAHAPSLTHLDLHSCFLLDNTFLLALHSHADNVTPPLVPLLHDFHFYYSASEVLTETLIMSMLMSRWSGGSATARWSRVVLSHLSPFHTKDFMDGITELEHQGIPVEY</sequence>
<feature type="domain" description="F-box" evidence="1">
    <location>
        <begin position="133"/>
        <end position="190"/>
    </location>
</feature>
<dbReference type="EMBL" id="JARKIB010000180">
    <property type="protein sequence ID" value="KAJ7727352.1"/>
    <property type="molecule type" value="Genomic_DNA"/>
</dbReference>
<dbReference type="AlphaFoldDB" id="A0AAD7MPU1"/>
<comment type="caution">
    <text evidence="2">The sequence shown here is derived from an EMBL/GenBank/DDBJ whole genome shotgun (WGS) entry which is preliminary data.</text>
</comment>